<dbReference type="HOGENOM" id="CLU_082049_1_3_10"/>
<dbReference type="Proteomes" id="UP000018439">
    <property type="component" value="Chromosome"/>
</dbReference>
<dbReference type="OrthoDB" id="1429208at2"/>
<sequence>MKERITLLVLLLTLVNIPSFSQLDKSVRFGLHGGVTVSDFSGTDVSQNIAKPGYMIGMEFDIALPSNFFVNTGLDVHLKGAKLKDKVMIETTKKVLGGDVKYNAYYLQLPLHLGYNIRISDCLNLKLSAGPYLAMGIGGKYKNTITYSVISNEKEYVYEDSSREKTFGDSRDQLRKFDAGLGCKAALDSHHFNFFMGYDKGLTNPNRYANIKNSSFYAGLGYKF</sequence>
<dbReference type="InterPro" id="IPR000758">
    <property type="entry name" value="Enterovir_OMP"/>
</dbReference>
<gene>
    <name evidence="2" type="ORF">Bcop_1358</name>
</gene>
<evidence type="ECO:0000259" key="1">
    <source>
        <dbReference type="Pfam" id="PF13568"/>
    </source>
</evidence>
<dbReference type="eggNOG" id="COG3637">
    <property type="taxonomic scope" value="Bacteria"/>
</dbReference>
<dbReference type="PROSITE" id="PS00695">
    <property type="entry name" value="ENT_VIR_OMP_2"/>
    <property type="match status" value="1"/>
</dbReference>
<proteinExistence type="predicted"/>
<feature type="domain" description="Outer membrane protein beta-barrel" evidence="1">
    <location>
        <begin position="20"/>
        <end position="204"/>
    </location>
</feature>
<dbReference type="STRING" id="679937.Bcop_1358"/>
<dbReference type="InterPro" id="IPR036709">
    <property type="entry name" value="Autotransporte_beta_dom_sf"/>
</dbReference>
<dbReference type="InterPro" id="IPR025665">
    <property type="entry name" value="Beta-barrel_OMP_2"/>
</dbReference>
<dbReference type="AlphaFoldDB" id="F3ZNX9"/>
<name>F3ZNX9_9BACE</name>
<dbReference type="GO" id="GO:0044384">
    <property type="term" value="C:host outer membrane"/>
    <property type="evidence" value="ECO:0007669"/>
    <property type="project" value="InterPro"/>
</dbReference>
<evidence type="ECO:0000313" key="3">
    <source>
        <dbReference type="Proteomes" id="UP000018439"/>
    </source>
</evidence>
<dbReference type="EMBL" id="CM001167">
    <property type="protein sequence ID" value="EGJ71555.1"/>
    <property type="molecule type" value="Genomic_DNA"/>
</dbReference>
<organism evidence="2 3">
    <name type="scientific">Bacteroides coprosuis DSM 18011</name>
    <dbReference type="NCBI Taxonomy" id="679937"/>
    <lineage>
        <taxon>Bacteria</taxon>
        <taxon>Pseudomonadati</taxon>
        <taxon>Bacteroidota</taxon>
        <taxon>Bacteroidia</taxon>
        <taxon>Bacteroidales</taxon>
        <taxon>Bacteroidaceae</taxon>
        <taxon>Bacteroides</taxon>
    </lineage>
</organism>
<protein>
    <submittedName>
        <fullName evidence="2">Outer membrane insertion C-terminal signal protein</fullName>
    </submittedName>
</protein>
<keyword evidence="3" id="KW-1185">Reference proteome</keyword>
<reference evidence="2 3" key="1">
    <citation type="journal article" date="2011" name="Stand. Genomic Sci.">
        <title>Non-contiguous finished genome sequence of Bacteroides coprosuis type strain (PC139).</title>
        <authorList>
            <person name="Land M."/>
            <person name="Held B."/>
            <person name="Gronow S."/>
            <person name="Abt B."/>
            <person name="Lucas S."/>
            <person name="Del Rio T.G."/>
            <person name="Nolan M."/>
            <person name="Tice H."/>
            <person name="Cheng J.F."/>
            <person name="Pitluck S."/>
            <person name="Liolios K."/>
            <person name="Pagani I."/>
            <person name="Ivanova N."/>
            <person name="Mavromatis K."/>
            <person name="Mikhailova N."/>
            <person name="Pati A."/>
            <person name="Tapia R."/>
            <person name="Han C."/>
            <person name="Goodwin L."/>
            <person name="Chen A."/>
            <person name="Palaniappan K."/>
            <person name="Hauser L."/>
            <person name="Brambilla E.M."/>
            <person name="Rohde M."/>
            <person name="Goker M."/>
            <person name="Detter J.C."/>
            <person name="Woyke T."/>
            <person name="Bristow J."/>
            <person name="Eisen J.A."/>
            <person name="Markowitz V."/>
            <person name="Hugenholtz P."/>
            <person name="Kyrpides N.C."/>
            <person name="Klenk H.P."/>
            <person name="Lapidus A."/>
        </authorList>
    </citation>
    <scope>NUCLEOTIDE SEQUENCE</scope>
    <source>
        <strain evidence="2 3">DSM 18011</strain>
    </source>
</reference>
<accession>F3ZNX9</accession>
<dbReference type="SUPFAM" id="SSF103515">
    <property type="entry name" value="Autotransporter"/>
    <property type="match status" value="1"/>
</dbReference>
<dbReference type="Pfam" id="PF13568">
    <property type="entry name" value="OMP_b-brl_2"/>
    <property type="match status" value="1"/>
</dbReference>
<evidence type="ECO:0000313" key="2">
    <source>
        <dbReference type="EMBL" id="EGJ71555.1"/>
    </source>
</evidence>